<gene>
    <name evidence="3" type="ORF">QJT80_12745</name>
</gene>
<dbReference type="AlphaFoldDB" id="A0AA95H6D1"/>
<feature type="chain" id="PRO_5041671862" evidence="1">
    <location>
        <begin position="25"/>
        <end position="156"/>
    </location>
</feature>
<sequence length="156" mass="16586">MIINKMGRIALVVGLSLISLTACFNGGSKTETTPGSTASTSAMPIQNVSNSELQGLLDKGVTLVDIRTPGEWQETGIIAGSKPITLFEESGAIAPSFVSKLQQAVSTDKPVALICRTGNRTQAGAQMLQQLGYKQVYNVTHGIKSWMAEGRNVSRF</sequence>
<dbReference type="Pfam" id="PF00581">
    <property type="entry name" value="Rhodanese"/>
    <property type="match status" value="1"/>
</dbReference>
<dbReference type="PANTHER" id="PTHR43031">
    <property type="entry name" value="FAD-DEPENDENT OXIDOREDUCTASE"/>
    <property type="match status" value="1"/>
</dbReference>
<reference evidence="3" key="2">
    <citation type="submission" date="2023-04" db="EMBL/GenBank/DDBJ databases">
        <authorList>
            <person name="Beletskiy A.V."/>
            <person name="Mardanov A.V."/>
            <person name="Ravin N.V."/>
        </authorList>
    </citation>
    <scope>NUCLEOTIDE SEQUENCE</scope>
    <source>
        <strain evidence="3">GKL-01</strain>
    </source>
</reference>
<accession>A0AA95H6D1</accession>
<dbReference type="InterPro" id="IPR001763">
    <property type="entry name" value="Rhodanese-like_dom"/>
</dbReference>
<dbReference type="InterPro" id="IPR036873">
    <property type="entry name" value="Rhodanese-like_dom_sf"/>
</dbReference>
<feature type="domain" description="Rhodanese" evidence="2">
    <location>
        <begin position="57"/>
        <end position="155"/>
    </location>
</feature>
<dbReference type="SMART" id="SM00450">
    <property type="entry name" value="RHOD"/>
    <property type="match status" value="1"/>
</dbReference>
<dbReference type="InterPro" id="IPR050229">
    <property type="entry name" value="GlpE_sulfurtransferase"/>
</dbReference>
<proteinExistence type="predicted"/>
<evidence type="ECO:0000259" key="2">
    <source>
        <dbReference type="PROSITE" id="PS50206"/>
    </source>
</evidence>
<feature type="signal peptide" evidence="1">
    <location>
        <begin position="1"/>
        <end position="24"/>
    </location>
</feature>
<protein>
    <submittedName>
        <fullName evidence="3">Rhodanese-like domain-containing protein</fullName>
    </submittedName>
</protein>
<dbReference type="Gene3D" id="3.40.250.10">
    <property type="entry name" value="Rhodanese-like domain"/>
    <property type="match status" value="1"/>
</dbReference>
<evidence type="ECO:0000256" key="1">
    <source>
        <dbReference type="SAM" id="SignalP"/>
    </source>
</evidence>
<dbReference type="PANTHER" id="PTHR43031:SF1">
    <property type="entry name" value="PYRIDINE NUCLEOTIDE-DISULPHIDE OXIDOREDUCTASE"/>
    <property type="match status" value="1"/>
</dbReference>
<name>A0AA95H6D1_9GAMM</name>
<dbReference type="EMBL" id="CP124755">
    <property type="protein sequence ID" value="WGZ90343.1"/>
    <property type="molecule type" value="Genomic_DNA"/>
</dbReference>
<reference evidence="3" key="1">
    <citation type="journal article" date="2023" name="Int. J. Mol. Sci.">
        <title>Metagenomics Revealed a New Genus 'Candidatus Thiocaldithrix dubininis' gen. nov., sp. nov. and a New Species 'Candidatus Thiothrix putei' sp. nov. in the Family Thiotrichaceae, Some Members of Which Have Traits of Both Na+- and H+-Motive Energetics.</title>
        <authorList>
            <person name="Ravin N.V."/>
            <person name="Muntyan M.S."/>
            <person name="Smolyakov D.D."/>
            <person name="Rudenko T.S."/>
            <person name="Beletsky A.V."/>
            <person name="Mardanov A.V."/>
            <person name="Grabovich M.Y."/>
        </authorList>
    </citation>
    <scope>NUCLEOTIDE SEQUENCE</scope>
    <source>
        <strain evidence="3">GKL-01</strain>
    </source>
</reference>
<keyword evidence="1" id="KW-0732">Signal</keyword>
<dbReference type="KEGG" id="tdu:QJT80_12745"/>
<dbReference type="PROSITE" id="PS51257">
    <property type="entry name" value="PROKAR_LIPOPROTEIN"/>
    <property type="match status" value="1"/>
</dbReference>
<dbReference type="SUPFAM" id="SSF52821">
    <property type="entry name" value="Rhodanese/Cell cycle control phosphatase"/>
    <property type="match status" value="1"/>
</dbReference>
<dbReference type="PROSITE" id="PS50206">
    <property type="entry name" value="RHODANESE_3"/>
    <property type="match status" value="1"/>
</dbReference>
<organism evidence="3">
    <name type="scientific">Candidatus Thiocaldithrix dubininis</name>
    <dbReference type="NCBI Taxonomy" id="3080823"/>
    <lineage>
        <taxon>Bacteria</taxon>
        <taxon>Pseudomonadati</taxon>
        <taxon>Pseudomonadota</taxon>
        <taxon>Gammaproteobacteria</taxon>
        <taxon>Thiotrichales</taxon>
        <taxon>Thiotrichaceae</taxon>
        <taxon>Candidatus Thiocaldithrix</taxon>
    </lineage>
</organism>
<dbReference type="CDD" id="cd00158">
    <property type="entry name" value="RHOD"/>
    <property type="match status" value="1"/>
</dbReference>
<dbReference type="Proteomes" id="UP001300672">
    <property type="component" value="Chromosome"/>
</dbReference>
<evidence type="ECO:0000313" key="3">
    <source>
        <dbReference type="EMBL" id="WGZ90343.1"/>
    </source>
</evidence>